<dbReference type="InterPro" id="IPR036259">
    <property type="entry name" value="MFS_trans_sf"/>
</dbReference>
<proteinExistence type="predicted"/>
<evidence type="ECO:0000256" key="7">
    <source>
        <dbReference type="SAM" id="Phobius"/>
    </source>
</evidence>
<dbReference type="CDD" id="cd17319">
    <property type="entry name" value="MFS_ExuT_GudP_like"/>
    <property type="match status" value="1"/>
</dbReference>
<evidence type="ECO:0000256" key="2">
    <source>
        <dbReference type="ARBA" id="ARBA00022448"/>
    </source>
</evidence>
<keyword evidence="5 7" id="KW-1133">Transmembrane helix</keyword>
<feature type="transmembrane region" description="Helical" evidence="7">
    <location>
        <begin position="379"/>
        <end position="404"/>
    </location>
</feature>
<evidence type="ECO:0000259" key="8">
    <source>
        <dbReference type="PROSITE" id="PS50850"/>
    </source>
</evidence>
<dbReference type="GO" id="GO:0005886">
    <property type="term" value="C:plasma membrane"/>
    <property type="evidence" value="ECO:0007669"/>
    <property type="project" value="UniProtKB-SubCell"/>
</dbReference>
<dbReference type="Proteomes" id="UP001307168">
    <property type="component" value="Unassembled WGS sequence"/>
</dbReference>
<dbReference type="InterPro" id="IPR000849">
    <property type="entry name" value="Sugar_P_transporter"/>
</dbReference>
<feature type="transmembrane region" description="Helical" evidence="7">
    <location>
        <begin position="323"/>
        <end position="343"/>
    </location>
</feature>
<feature type="domain" description="Major facilitator superfamily (MFS) profile" evidence="8">
    <location>
        <begin position="66"/>
        <end position="468"/>
    </location>
</feature>
<evidence type="ECO:0000256" key="5">
    <source>
        <dbReference type="ARBA" id="ARBA00022989"/>
    </source>
</evidence>
<gene>
    <name evidence="9" type="ORF">P4706_11080</name>
</gene>
<sequence length="481" mass="53447">MEWKKCKRLYKGYQLLMSRVLDCNTVTSLEKAQLYMMEMNHSGGFCLMNKQLQLKKKPKWKVRYTVLFVLWLCWLFSFLDRMVITIALPYIGEDLNLTATAQGLLLSIFFAGYALFQIPGGMLSDKFGFRRVMSIAIVWWSIFTSLTGFIFSYPLMLLIRFVFGLGEACLPGAAYKGIANYFPSKQRGTATGIQSTVNTLGPAIAAIAAAAIIGAFGWRTVFIVMGIPGIILGVYIWFKFKDNPKDHPKMTKEELAELEDDIENEKSNEEKNSGVSFKELFKKPILWQMAFIWFFFDITFWGFTSWLPSYLINVRGLSLMDTGIFSALPYLVGTVSIVLGGYLSDKVKGKRKWVFIPNAVISGLALLLMLQSTSTAVVITYQCVAAFFMFLAQGAFWGLVVDTLPAKIMAAGSSTVNCFGSIAGFIAPLLMGYMIESSGGSYNSTFILMIAAIIVAAIIALTIGNNTEKENSVNSETIVEA</sequence>
<evidence type="ECO:0000313" key="9">
    <source>
        <dbReference type="EMBL" id="MEC0273589.1"/>
    </source>
</evidence>
<dbReference type="GO" id="GO:0022857">
    <property type="term" value="F:transmembrane transporter activity"/>
    <property type="evidence" value="ECO:0007669"/>
    <property type="project" value="InterPro"/>
</dbReference>
<feature type="transmembrane region" description="Helical" evidence="7">
    <location>
        <begin position="64"/>
        <end position="91"/>
    </location>
</feature>
<dbReference type="PANTHER" id="PTHR11662">
    <property type="entry name" value="SOLUTE CARRIER FAMILY 17"/>
    <property type="match status" value="1"/>
</dbReference>
<evidence type="ECO:0000256" key="6">
    <source>
        <dbReference type="ARBA" id="ARBA00023136"/>
    </source>
</evidence>
<feature type="transmembrane region" description="Helical" evidence="7">
    <location>
        <begin position="355"/>
        <end position="373"/>
    </location>
</feature>
<organism evidence="9 10">
    <name type="scientific">Peribacillus castrilensis</name>
    <dbReference type="NCBI Taxonomy" id="2897690"/>
    <lineage>
        <taxon>Bacteria</taxon>
        <taxon>Bacillati</taxon>
        <taxon>Bacillota</taxon>
        <taxon>Bacilli</taxon>
        <taxon>Bacillales</taxon>
        <taxon>Bacillaceae</taxon>
        <taxon>Peribacillus</taxon>
    </lineage>
</organism>
<evidence type="ECO:0000256" key="1">
    <source>
        <dbReference type="ARBA" id="ARBA00004651"/>
    </source>
</evidence>
<dbReference type="InterPro" id="IPR020846">
    <property type="entry name" value="MFS_dom"/>
</dbReference>
<dbReference type="InterPro" id="IPR050382">
    <property type="entry name" value="MFS_Na/Anion_cotransporter"/>
</dbReference>
<comment type="caution">
    <text evidence="9">The sequence shown here is derived from an EMBL/GenBank/DDBJ whole genome shotgun (WGS) entry which is preliminary data.</text>
</comment>
<feature type="transmembrane region" description="Helical" evidence="7">
    <location>
        <begin position="157"/>
        <end position="175"/>
    </location>
</feature>
<dbReference type="InterPro" id="IPR011701">
    <property type="entry name" value="MFS"/>
</dbReference>
<comment type="subcellular location">
    <subcellularLocation>
        <location evidence="1">Cell membrane</location>
        <topology evidence="1">Multi-pass membrane protein</topology>
    </subcellularLocation>
</comment>
<dbReference type="PANTHER" id="PTHR11662:SF399">
    <property type="entry name" value="FI19708P1-RELATED"/>
    <property type="match status" value="1"/>
</dbReference>
<protein>
    <submittedName>
        <fullName evidence="9">MFS transporter</fullName>
    </submittedName>
</protein>
<evidence type="ECO:0000256" key="3">
    <source>
        <dbReference type="ARBA" id="ARBA00022475"/>
    </source>
</evidence>
<dbReference type="Pfam" id="PF07690">
    <property type="entry name" value="MFS_1"/>
    <property type="match status" value="1"/>
</dbReference>
<dbReference type="AlphaFoldDB" id="A0AAW9NBI1"/>
<dbReference type="PIRSF" id="PIRSF002808">
    <property type="entry name" value="Hexose_phosphate_transp"/>
    <property type="match status" value="1"/>
</dbReference>
<reference evidence="9 10" key="1">
    <citation type="submission" date="2023-03" db="EMBL/GenBank/DDBJ databases">
        <title>Bacillus Genome Sequencing.</title>
        <authorList>
            <person name="Dunlap C."/>
        </authorList>
    </citation>
    <scope>NUCLEOTIDE SEQUENCE [LARGE SCALE GENOMIC DNA]</scope>
    <source>
        <strain evidence="9 10">B-41290</strain>
    </source>
</reference>
<feature type="transmembrane region" description="Helical" evidence="7">
    <location>
        <begin position="441"/>
        <end position="463"/>
    </location>
</feature>
<feature type="transmembrane region" description="Helical" evidence="7">
    <location>
        <begin position="416"/>
        <end position="435"/>
    </location>
</feature>
<dbReference type="EMBL" id="JARNBH010000012">
    <property type="protein sequence ID" value="MEC0273589.1"/>
    <property type="molecule type" value="Genomic_DNA"/>
</dbReference>
<feature type="transmembrane region" description="Helical" evidence="7">
    <location>
        <begin position="97"/>
        <end position="116"/>
    </location>
</feature>
<keyword evidence="2" id="KW-0813">Transport</keyword>
<dbReference type="Gene3D" id="1.20.1250.20">
    <property type="entry name" value="MFS general substrate transporter like domains"/>
    <property type="match status" value="2"/>
</dbReference>
<feature type="transmembrane region" description="Helical" evidence="7">
    <location>
        <begin position="196"/>
        <end position="216"/>
    </location>
</feature>
<evidence type="ECO:0000256" key="4">
    <source>
        <dbReference type="ARBA" id="ARBA00022692"/>
    </source>
</evidence>
<accession>A0AAW9NBI1</accession>
<feature type="transmembrane region" description="Helical" evidence="7">
    <location>
        <begin position="222"/>
        <end position="240"/>
    </location>
</feature>
<keyword evidence="10" id="KW-1185">Reference proteome</keyword>
<evidence type="ECO:0000313" key="10">
    <source>
        <dbReference type="Proteomes" id="UP001307168"/>
    </source>
</evidence>
<keyword evidence="6 7" id="KW-0472">Membrane</keyword>
<dbReference type="PROSITE" id="PS50850">
    <property type="entry name" value="MFS"/>
    <property type="match status" value="1"/>
</dbReference>
<feature type="transmembrane region" description="Helical" evidence="7">
    <location>
        <begin position="128"/>
        <end position="151"/>
    </location>
</feature>
<feature type="transmembrane region" description="Helical" evidence="7">
    <location>
        <begin position="285"/>
        <end position="303"/>
    </location>
</feature>
<dbReference type="RefSeq" id="WP_367406831.1">
    <property type="nucleotide sequence ID" value="NZ_JARNBH010000012.1"/>
</dbReference>
<keyword evidence="4 7" id="KW-0812">Transmembrane</keyword>
<keyword evidence="3" id="KW-1003">Cell membrane</keyword>
<name>A0AAW9NBI1_9BACI</name>
<dbReference type="SUPFAM" id="SSF103473">
    <property type="entry name" value="MFS general substrate transporter"/>
    <property type="match status" value="1"/>
</dbReference>